<keyword evidence="3" id="KW-0274">FAD</keyword>
<dbReference type="Gene3D" id="3.50.50.60">
    <property type="entry name" value="FAD/NAD(P)-binding domain"/>
    <property type="match status" value="2"/>
</dbReference>
<dbReference type="GO" id="GO:0004499">
    <property type="term" value="F:N,N-dimethylaniline monooxygenase activity"/>
    <property type="evidence" value="ECO:0007669"/>
    <property type="project" value="InterPro"/>
</dbReference>
<dbReference type="InterPro" id="IPR051209">
    <property type="entry name" value="FAD-bind_Monooxygenase_sf"/>
</dbReference>
<gene>
    <name evidence="5" type="ORF">FHX37_0550</name>
</gene>
<protein>
    <submittedName>
        <fullName evidence="5">Cation diffusion facilitator CzcD-associated flavoprotein CzcO</fullName>
    </submittedName>
</protein>
<evidence type="ECO:0000256" key="1">
    <source>
        <dbReference type="ARBA" id="ARBA00010139"/>
    </source>
</evidence>
<dbReference type="InterPro" id="IPR036188">
    <property type="entry name" value="FAD/NAD-bd_sf"/>
</dbReference>
<dbReference type="InterPro" id="IPR020946">
    <property type="entry name" value="Flavin_mOase-like"/>
</dbReference>
<keyword evidence="2" id="KW-0285">Flavoprotein</keyword>
<keyword evidence="4" id="KW-0560">Oxidoreductase</keyword>
<dbReference type="GO" id="GO:0050660">
    <property type="term" value="F:flavin adenine dinucleotide binding"/>
    <property type="evidence" value="ECO:0007669"/>
    <property type="project" value="InterPro"/>
</dbReference>
<comment type="similarity">
    <text evidence="1">Belongs to the FAD-binding monooxygenase family.</text>
</comment>
<organism evidence="5 6">
    <name type="scientific">Haloactinospora alba</name>
    <dbReference type="NCBI Taxonomy" id="405555"/>
    <lineage>
        <taxon>Bacteria</taxon>
        <taxon>Bacillati</taxon>
        <taxon>Actinomycetota</taxon>
        <taxon>Actinomycetes</taxon>
        <taxon>Streptosporangiales</taxon>
        <taxon>Nocardiopsidaceae</taxon>
        <taxon>Haloactinospora</taxon>
    </lineage>
</organism>
<evidence type="ECO:0000313" key="6">
    <source>
        <dbReference type="Proteomes" id="UP000317422"/>
    </source>
</evidence>
<dbReference type="RefSeq" id="WP_141921890.1">
    <property type="nucleotide sequence ID" value="NZ_VFQC01000001.1"/>
</dbReference>
<comment type="caution">
    <text evidence="5">The sequence shown here is derived from an EMBL/GenBank/DDBJ whole genome shotgun (WGS) entry which is preliminary data.</text>
</comment>
<accession>A0A543NFP9</accession>
<dbReference type="PANTHER" id="PTHR42877:SF4">
    <property type="entry name" value="FAD_NAD(P)-BINDING DOMAIN-CONTAINING PROTEIN-RELATED"/>
    <property type="match status" value="1"/>
</dbReference>
<dbReference type="GO" id="GO:0050661">
    <property type="term" value="F:NADP binding"/>
    <property type="evidence" value="ECO:0007669"/>
    <property type="project" value="InterPro"/>
</dbReference>
<dbReference type="Proteomes" id="UP000317422">
    <property type="component" value="Unassembled WGS sequence"/>
</dbReference>
<dbReference type="Pfam" id="PF00743">
    <property type="entry name" value="FMO-like"/>
    <property type="match status" value="1"/>
</dbReference>
<evidence type="ECO:0000313" key="5">
    <source>
        <dbReference type="EMBL" id="TQN30668.1"/>
    </source>
</evidence>
<dbReference type="OrthoDB" id="5168853at2"/>
<reference evidence="5 6" key="1">
    <citation type="submission" date="2019-06" db="EMBL/GenBank/DDBJ databases">
        <title>Sequencing the genomes of 1000 actinobacteria strains.</title>
        <authorList>
            <person name="Klenk H.-P."/>
        </authorList>
    </citation>
    <scope>NUCLEOTIDE SEQUENCE [LARGE SCALE GENOMIC DNA]</scope>
    <source>
        <strain evidence="5 6">DSM 45015</strain>
    </source>
</reference>
<dbReference type="EMBL" id="VFQC01000001">
    <property type="protein sequence ID" value="TQN30668.1"/>
    <property type="molecule type" value="Genomic_DNA"/>
</dbReference>
<dbReference type="AlphaFoldDB" id="A0A543NFP9"/>
<evidence type="ECO:0000256" key="2">
    <source>
        <dbReference type="ARBA" id="ARBA00022630"/>
    </source>
</evidence>
<dbReference type="SUPFAM" id="SSF51905">
    <property type="entry name" value="FAD/NAD(P)-binding domain"/>
    <property type="match status" value="2"/>
</dbReference>
<evidence type="ECO:0000256" key="3">
    <source>
        <dbReference type="ARBA" id="ARBA00022827"/>
    </source>
</evidence>
<name>A0A543NFP9_9ACTN</name>
<dbReference type="PANTHER" id="PTHR42877">
    <property type="entry name" value="L-ORNITHINE N(5)-MONOOXYGENASE-RELATED"/>
    <property type="match status" value="1"/>
</dbReference>
<evidence type="ECO:0000256" key="4">
    <source>
        <dbReference type="ARBA" id="ARBA00023002"/>
    </source>
</evidence>
<proteinExistence type="inferred from homology"/>
<sequence length="504" mass="56367">MTERATHPEHYRVAIIGTGFAGIGMAARLKRAGLKDLVLLERANDIGGTWRDNTYPGATCDVPSNLYSLSFAPNPDWSRSFSGQPEIWDYLRRVAEDEDIVRHVKFDHDVEAARWDPEGNRWWLHTPHGVVTAQFLVSGCGALADPSIPDIPGLDKFEGTMFHSADWNHEHDLNGRNVAVVGTGASAIQFVPQIQPQVGHLHLFQRTPAWVIPRTDRNISSVESWLYRNVPVTQQIARKGVYWMRENYIFGFVHSPKLMKGVAALSKAHMKRAVKDPELRAKLTPNYLPGCKRILLANDYYPSLAQPNVSVITDGVSEVREKSVVSADGTEREVDTIIFGTGFHVTDLPIAQRIYDSEGVALSERWGDNMQAHRGTTVKGYPNLFLLAGPNTGPGHTSQVFLIEAQINYAMAALRYACHNGVDRLSPREDAQDAYTRRVQRKMKGTVWVTGGCDSWYLNSEGRNVTLWPGFSWEFALQNRKFDAGNYHLSSRSAARRNGVEVTA</sequence>
<keyword evidence="6" id="KW-1185">Reference proteome</keyword>